<evidence type="ECO:0000313" key="5">
    <source>
        <dbReference type="Proteomes" id="UP000007148"/>
    </source>
</evidence>
<feature type="domain" description="LCCL" evidence="3">
    <location>
        <begin position="171"/>
        <end position="278"/>
    </location>
</feature>
<dbReference type="PROSITE" id="PS50820">
    <property type="entry name" value="LCCL"/>
    <property type="match status" value="1"/>
</dbReference>
<evidence type="ECO:0000256" key="2">
    <source>
        <dbReference type="SAM" id="Phobius"/>
    </source>
</evidence>
<dbReference type="OMA" id="HWDKTVL"/>
<dbReference type="OrthoDB" id="441660at2759"/>
<feature type="region of interest" description="Disordered" evidence="1">
    <location>
        <begin position="1"/>
        <end position="40"/>
    </location>
</feature>
<dbReference type="HOGENOM" id="CLU_011125_2_0_1"/>
<reference evidence="4 5" key="1">
    <citation type="journal article" date="2011" name="PLoS Pathog.">
        <title>Endophytic Life Strategies Decoded by Genome and Transcriptome Analyses of the Mutualistic Root Symbiont Piriformospora indica.</title>
        <authorList>
            <person name="Zuccaro A."/>
            <person name="Lahrmann U."/>
            <person name="Guldener U."/>
            <person name="Langen G."/>
            <person name="Pfiffi S."/>
            <person name="Biedenkopf D."/>
            <person name="Wong P."/>
            <person name="Samans B."/>
            <person name="Grimm C."/>
            <person name="Basiewicz M."/>
            <person name="Murat C."/>
            <person name="Martin F."/>
            <person name="Kogel K.H."/>
        </authorList>
    </citation>
    <scope>NUCLEOTIDE SEQUENCE [LARGE SCALE GENOMIC DNA]</scope>
    <source>
        <strain evidence="4 5">DSM 11827</strain>
    </source>
</reference>
<feature type="transmembrane region" description="Helical" evidence="2">
    <location>
        <begin position="351"/>
        <end position="369"/>
    </location>
</feature>
<protein>
    <recommendedName>
        <fullName evidence="3">LCCL domain-containing protein</fullName>
    </recommendedName>
</protein>
<keyword evidence="2" id="KW-0812">Transmembrane</keyword>
<evidence type="ECO:0000313" key="4">
    <source>
        <dbReference type="EMBL" id="CCA72346.1"/>
    </source>
</evidence>
<evidence type="ECO:0000256" key="1">
    <source>
        <dbReference type="SAM" id="MobiDB-lite"/>
    </source>
</evidence>
<dbReference type="Proteomes" id="UP000007148">
    <property type="component" value="Unassembled WGS sequence"/>
</dbReference>
<feature type="transmembrane region" description="Helical" evidence="2">
    <location>
        <begin position="422"/>
        <end position="440"/>
    </location>
</feature>
<feature type="transmembrane region" description="Helical" evidence="2">
    <location>
        <begin position="452"/>
        <end position="475"/>
    </location>
</feature>
<dbReference type="InterPro" id="IPR051957">
    <property type="entry name" value="CRISP-LCCL_domain"/>
</dbReference>
<dbReference type="InterPro" id="IPR004043">
    <property type="entry name" value="LCCL"/>
</dbReference>
<dbReference type="Pfam" id="PF03815">
    <property type="entry name" value="LCCL"/>
    <property type="match status" value="1"/>
</dbReference>
<proteinExistence type="predicted"/>
<evidence type="ECO:0000259" key="3">
    <source>
        <dbReference type="PROSITE" id="PS50820"/>
    </source>
</evidence>
<dbReference type="STRING" id="1109443.G4TM03"/>
<dbReference type="PANTHER" id="PTHR31331">
    <property type="entry name" value="LCCL DOMAIN PROTEIN (AFU_ORTHOLOGUE AFUA_5G08630)"/>
    <property type="match status" value="1"/>
</dbReference>
<feature type="transmembrane region" description="Helical" evidence="2">
    <location>
        <begin position="481"/>
        <end position="502"/>
    </location>
</feature>
<accession>G4TM03</accession>
<name>G4TM03_SERID</name>
<dbReference type="PANTHER" id="PTHR31331:SF1">
    <property type="entry name" value="CYSTEINE RICH SECRETORY PROTEIN LCCL DOMAIN CONTAINING 2"/>
    <property type="match status" value="1"/>
</dbReference>
<gene>
    <name evidence="4" type="ORF">PIIN_06280</name>
</gene>
<keyword evidence="5" id="KW-1185">Reference proteome</keyword>
<feature type="transmembrane region" description="Helical" evidence="2">
    <location>
        <begin position="306"/>
        <end position="339"/>
    </location>
</feature>
<dbReference type="EMBL" id="CAFZ01000159">
    <property type="protein sequence ID" value="CCA72346.1"/>
    <property type="molecule type" value="Genomic_DNA"/>
</dbReference>
<keyword evidence="2" id="KW-1133">Transmembrane helix</keyword>
<keyword evidence="2" id="KW-0472">Membrane</keyword>
<feature type="transmembrane region" description="Helical" evidence="2">
    <location>
        <begin position="389"/>
        <end position="410"/>
    </location>
</feature>
<sequence>MPDPETGLIVPYPNSLGHEQGVTSVPDENRATESETTTSQPKISQFQLENELEDTGLNNSYRRRIYRWGHERYPRTTRVLRKIIHYIQGPQPPPPAAGVRGWLDRTWRIRNKSIDLYWEKYVLHFTRFIKKPWIFWPIACAYIVSLAFFARANYFFTPRDSFIDCTAAYWRALDGCGLDGTDCTPFSDAGFEFRCPAGCKGTILRNIRTVGDQQVVYVPLVVGGGDTNRTYRGDSFLCAAGIHAGLISESRGGCAKVSLVGTFTNYLSSTAHGITTIAFPSVFPLSYQLSSPATLSHCEDLRNEALVFDILVTLLLFLLLRPKPIIIFWSLVCIGYWHINLFSDPAVPPDLSTAFGTFLPSLFICYAFWRSAFRHCLPAFSDYPIERAIWYLPAFWAGCLFNVVTAGIPIDRLVASDIANQPGSLAALIICSLVILALVINQLRVIRKTGWLLLYLRWYALAGLALLVLACLPGLQFRLHHYFAAILIIPLTAFPTRLSAIYQAFCLGMFLNGAAKFGLDSILQTVEELRRDAPLGSDLPTFLTNSTTWNTSIPLANQTLNWQSWPSGTEWDGYSLLVDDVERYTGTATNFSLKGLDASIPHFFRVAFQSKGTSGDFTKAAVWHPDGRWTDPAPGPS</sequence>
<dbReference type="Gene3D" id="2.170.130.20">
    <property type="entry name" value="LCCL-like domain"/>
    <property type="match status" value="1"/>
</dbReference>
<dbReference type="InterPro" id="IPR036609">
    <property type="entry name" value="LCCL_sf"/>
</dbReference>
<dbReference type="SUPFAM" id="SSF69848">
    <property type="entry name" value="LCCL domain"/>
    <property type="match status" value="1"/>
</dbReference>
<feature type="transmembrane region" description="Helical" evidence="2">
    <location>
        <begin position="133"/>
        <end position="150"/>
    </location>
</feature>
<dbReference type="SMART" id="SM00603">
    <property type="entry name" value="LCCL"/>
    <property type="match status" value="1"/>
</dbReference>
<dbReference type="InParanoid" id="G4TM03"/>
<dbReference type="eggNOG" id="ENOG502QUEX">
    <property type="taxonomic scope" value="Eukaryota"/>
</dbReference>
<dbReference type="AlphaFoldDB" id="G4TM03"/>
<organism evidence="4 5">
    <name type="scientific">Serendipita indica (strain DSM 11827)</name>
    <name type="common">Root endophyte fungus</name>
    <name type="synonym">Piriformospora indica</name>
    <dbReference type="NCBI Taxonomy" id="1109443"/>
    <lineage>
        <taxon>Eukaryota</taxon>
        <taxon>Fungi</taxon>
        <taxon>Dikarya</taxon>
        <taxon>Basidiomycota</taxon>
        <taxon>Agaricomycotina</taxon>
        <taxon>Agaricomycetes</taxon>
        <taxon>Sebacinales</taxon>
        <taxon>Serendipitaceae</taxon>
        <taxon>Serendipita</taxon>
    </lineage>
</organism>
<comment type="caution">
    <text evidence="4">The sequence shown here is derived from an EMBL/GenBank/DDBJ whole genome shotgun (WGS) entry which is preliminary data.</text>
</comment>